<name>A0AAP0IVQ8_9MAGN</name>
<organism evidence="1 2">
    <name type="scientific">Stephania yunnanensis</name>
    <dbReference type="NCBI Taxonomy" id="152371"/>
    <lineage>
        <taxon>Eukaryota</taxon>
        <taxon>Viridiplantae</taxon>
        <taxon>Streptophyta</taxon>
        <taxon>Embryophyta</taxon>
        <taxon>Tracheophyta</taxon>
        <taxon>Spermatophyta</taxon>
        <taxon>Magnoliopsida</taxon>
        <taxon>Ranunculales</taxon>
        <taxon>Menispermaceae</taxon>
        <taxon>Menispermoideae</taxon>
        <taxon>Cissampelideae</taxon>
        <taxon>Stephania</taxon>
    </lineage>
</organism>
<dbReference type="Proteomes" id="UP001420932">
    <property type="component" value="Unassembled WGS sequence"/>
</dbReference>
<sequence length="53" mass="6142">MPSTLCPHLSLDFFLSRGRNPIFTLVSPFEPIPLSPSCSFLQEEEGLFFRRKR</sequence>
<evidence type="ECO:0000313" key="2">
    <source>
        <dbReference type="Proteomes" id="UP001420932"/>
    </source>
</evidence>
<evidence type="ECO:0000313" key="1">
    <source>
        <dbReference type="EMBL" id="KAK9121426.1"/>
    </source>
</evidence>
<proteinExistence type="predicted"/>
<protein>
    <submittedName>
        <fullName evidence="1">Uncharacterized protein</fullName>
    </submittedName>
</protein>
<gene>
    <name evidence="1" type="ORF">Syun_019043</name>
</gene>
<dbReference type="EMBL" id="JBBNAF010000008">
    <property type="protein sequence ID" value="KAK9121426.1"/>
    <property type="molecule type" value="Genomic_DNA"/>
</dbReference>
<dbReference type="AlphaFoldDB" id="A0AAP0IVQ8"/>
<reference evidence="1 2" key="1">
    <citation type="submission" date="2024-01" db="EMBL/GenBank/DDBJ databases">
        <title>Genome assemblies of Stephania.</title>
        <authorList>
            <person name="Yang L."/>
        </authorList>
    </citation>
    <scope>NUCLEOTIDE SEQUENCE [LARGE SCALE GENOMIC DNA]</scope>
    <source>
        <strain evidence="1">YNDBR</strain>
        <tissue evidence="1">Leaf</tissue>
    </source>
</reference>
<keyword evidence="2" id="KW-1185">Reference proteome</keyword>
<comment type="caution">
    <text evidence="1">The sequence shown here is derived from an EMBL/GenBank/DDBJ whole genome shotgun (WGS) entry which is preliminary data.</text>
</comment>
<accession>A0AAP0IVQ8</accession>